<evidence type="ECO:0000313" key="9">
    <source>
        <dbReference type="EMBL" id="KLV22193.1"/>
    </source>
</evidence>
<dbReference type="Pfam" id="PF13177">
    <property type="entry name" value="DNA_pol3_delta2"/>
    <property type="match status" value="1"/>
</dbReference>
<evidence type="ECO:0000256" key="4">
    <source>
        <dbReference type="ARBA" id="ARBA00022695"/>
    </source>
</evidence>
<dbReference type="FunFam" id="3.40.50.300:FF:001255">
    <property type="entry name" value="DNA polymerase III subunit delta"/>
    <property type="match status" value="1"/>
</dbReference>
<keyword evidence="10" id="KW-1185">Reference proteome</keyword>
<dbReference type="InterPro" id="IPR004622">
    <property type="entry name" value="DNA_pol_HolB"/>
</dbReference>
<feature type="domain" description="DNA polymerase III delta subunit C-terminal" evidence="8">
    <location>
        <begin position="244"/>
        <end position="329"/>
    </location>
</feature>
<dbReference type="NCBIfam" id="NF005972">
    <property type="entry name" value="PRK08058.1"/>
    <property type="match status" value="1"/>
</dbReference>
<dbReference type="SUPFAM" id="SSF52540">
    <property type="entry name" value="P-loop containing nucleoside triphosphate hydrolases"/>
    <property type="match status" value="1"/>
</dbReference>
<dbReference type="Pfam" id="PF09115">
    <property type="entry name" value="DNApol3-delta_C"/>
    <property type="match status" value="1"/>
</dbReference>
<dbReference type="PATRIC" id="fig|1397.4.peg.3447"/>
<keyword evidence="5" id="KW-0235">DNA replication</keyword>
<dbReference type="Gene3D" id="3.40.50.300">
    <property type="entry name" value="P-loop containing nucleotide triphosphate hydrolases"/>
    <property type="match status" value="1"/>
</dbReference>
<evidence type="ECO:0000256" key="1">
    <source>
        <dbReference type="ARBA" id="ARBA00012417"/>
    </source>
</evidence>
<keyword evidence="3 9" id="KW-0808">Transferase</keyword>
<dbReference type="GO" id="GO:0009360">
    <property type="term" value="C:DNA polymerase III complex"/>
    <property type="evidence" value="ECO:0007669"/>
    <property type="project" value="InterPro"/>
</dbReference>
<evidence type="ECO:0000259" key="8">
    <source>
        <dbReference type="Pfam" id="PF09115"/>
    </source>
</evidence>
<accession>A0A0J1I8A3</accession>
<dbReference type="NCBIfam" id="TIGR00678">
    <property type="entry name" value="holB"/>
    <property type="match status" value="1"/>
</dbReference>
<keyword evidence="6" id="KW-0239">DNA-directed DNA polymerase</keyword>
<dbReference type="OrthoDB" id="9810148at2"/>
<reference evidence="9 10" key="1">
    <citation type="submission" date="2015-05" db="EMBL/GenBank/DDBJ databases">
        <title>Whole genome sequence and identification of bacterial endophytes from Costus igneus.</title>
        <authorList>
            <person name="Lee Y.P."/>
            <person name="Gan H.M."/>
            <person name="Eng W."/>
            <person name="Wheatley M.S."/>
            <person name="Caraballo A."/>
            <person name="Polter S."/>
            <person name="Savka M.A."/>
            <person name="Hudson A.O."/>
        </authorList>
    </citation>
    <scope>NUCLEOTIDE SEQUENCE [LARGE SCALE GENOMIC DNA]</scope>
    <source>
        <strain evidence="9 10">RIT379</strain>
    </source>
</reference>
<evidence type="ECO:0000256" key="6">
    <source>
        <dbReference type="ARBA" id="ARBA00022932"/>
    </source>
</evidence>
<dbReference type="EMBL" id="LDPH01000032">
    <property type="protein sequence ID" value="KLV22193.1"/>
    <property type="molecule type" value="Genomic_DNA"/>
</dbReference>
<sequence length="335" mass="38130">MTRTWEQLEGTQPIVLKMLKNSLKKERLAHAYLFEGMKGTGKREISLVLTKSILCENTIEGYVPCETCSNCKRINNGNHPDVHLLEPDGLSIKKHQIQSLQEEFSKTGVESKQKVYILVHADKMTTNAANSLLKFLEEPNAETTAILITEQIQQILPTILSRCQVLSFTPLSPNEMAKELVRNGIKPNEAPLLAQITNNFEEALSLSTDEWFVQAQKIVVKLYEALKGAPLEALVALQRDWFSQFKEKDQFDRGLDLLLLLYKDLLYIQLGKHDQIVYVSEKGRLDTYALRTSNRRLTEQMTAIFEAKRKLQGNMNPQLLMEQLVLELQEGSSVV</sequence>
<gene>
    <name evidence="9" type="ORF">ABW02_21635</name>
</gene>
<organism evidence="9 10">
    <name type="scientific">Niallia circulans</name>
    <name type="common">Bacillus circulans</name>
    <dbReference type="NCBI Taxonomy" id="1397"/>
    <lineage>
        <taxon>Bacteria</taxon>
        <taxon>Bacillati</taxon>
        <taxon>Bacillota</taxon>
        <taxon>Bacilli</taxon>
        <taxon>Bacillales</taxon>
        <taxon>Bacillaceae</taxon>
        <taxon>Niallia</taxon>
    </lineage>
</organism>
<dbReference type="InterPro" id="IPR027417">
    <property type="entry name" value="P-loop_NTPase"/>
</dbReference>
<evidence type="ECO:0000256" key="2">
    <source>
        <dbReference type="ARBA" id="ARBA00014363"/>
    </source>
</evidence>
<comment type="catalytic activity">
    <reaction evidence="7">
        <text>DNA(n) + a 2'-deoxyribonucleoside 5'-triphosphate = DNA(n+1) + diphosphate</text>
        <dbReference type="Rhea" id="RHEA:22508"/>
        <dbReference type="Rhea" id="RHEA-COMP:17339"/>
        <dbReference type="Rhea" id="RHEA-COMP:17340"/>
        <dbReference type="ChEBI" id="CHEBI:33019"/>
        <dbReference type="ChEBI" id="CHEBI:61560"/>
        <dbReference type="ChEBI" id="CHEBI:173112"/>
        <dbReference type="EC" id="2.7.7.7"/>
    </reaction>
</comment>
<dbReference type="PANTHER" id="PTHR11669">
    <property type="entry name" value="REPLICATION FACTOR C / DNA POLYMERASE III GAMMA-TAU SUBUNIT"/>
    <property type="match status" value="1"/>
</dbReference>
<dbReference type="RefSeq" id="WP_047944349.1">
    <property type="nucleotide sequence ID" value="NZ_CP053989.1"/>
</dbReference>
<evidence type="ECO:0000256" key="7">
    <source>
        <dbReference type="ARBA" id="ARBA00049244"/>
    </source>
</evidence>
<evidence type="ECO:0000256" key="5">
    <source>
        <dbReference type="ARBA" id="ARBA00022705"/>
    </source>
</evidence>
<comment type="caution">
    <text evidence="9">The sequence shown here is derived from an EMBL/GenBank/DDBJ whole genome shotgun (WGS) entry which is preliminary data.</text>
</comment>
<evidence type="ECO:0000256" key="3">
    <source>
        <dbReference type="ARBA" id="ARBA00022679"/>
    </source>
</evidence>
<protein>
    <recommendedName>
        <fullName evidence="2">DNA polymerase III subunit delta'</fullName>
        <ecNumber evidence="1">2.7.7.7</ecNumber>
    </recommendedName>
</protein>
<evidence type="ECO:0000313" key="10">
    <source>
        <dbReference type="Proteomes" id="UP000036045"/>
    </source>
</evidence>
<dbReference type="PANTHER" id="PTHR11669:SF8">
    <property type="entry name" value="DNA POLYMERASE III SUBUNIT DELTA"/>
    <property type="match status" value="1"/>
</dbReference>
<keyword evidence="4 9" id="KW-0548">Nucleotidyltransferase</keyword>
<dbReference type="InterPro" id="IPR015199">
    <property type="entry name" value="DNA_pol_III_delta_C"/>
</dbReference>
<dbReference type="GO" id="GO:0003677">
    <property type="term" value="F:DNA binding"/>
    <property type="evidence" value="ECO:0007669"/>
    <property type="project" value="InterPro"/>
</dbReference>
<proteinExistence type="predicted"/>
<dbReference type="GO" id="GO:0008408">
    <property type="term" value="F:3'-5' exonuclease activity"/>
    <property type="evidence" value="ECO:0007669"/>
    <property type="project" value="InterPro"/>
</dbReference>
<dbReference type="EC" id="2.7.7.7" evidence="1"/>
<dbReference type="Proteomes" id="UP000036045">
    <property type="component" value="Unassembled WGS sequence"/>
</dbReference>
<dbReference type="GO" id="GO:0006261">
    <property type="term" value="P:DNA-templated DNA replication"/>
    <property type="evidence" value="ECO:0007669"/>
    <property type="project" value="TreeGrafter"/>
</dbReference>
<dbReference type="AlphaFoldDB" id="A0A0J1I8A3"/>
<name>A0A0J1I8A3_NIACI</name>
<dbReference type="InterPro" id="IPR050238">
    <property type="entry name" value="DNA_Rep/Repair_Clamp_Loader"/>
</dbReference>
<dbReference type="GO" id="GO:0003887">
    <property type="term" value="F:DNA-directed DNA polymerase activity"/>
    <property type="evidence" value="ECO:0007669"/>
    <property type="project" value="UniProtKB-KW"/>
</dbReference>
<dbReference type="GeneID" id="56347165"/>